<keyword evidence="5" id="KW-1185">Reference proteome</keyword>
<keyword evidence="1" id="KW-0285">Flavoprotein</keyword>
<feature type="domain" description="FAD-binding PCMH-type" evidence="3">
    <location>
        <begin position="40"/>
        <end position="214"/>
    </location>
</feature>
<dbReference type="SUPFAM" id="SSF55103">
    <property type="entry name" value="FAD-linked oxidases, C-terminal domain"/>
    <property type="match status" value="1"/>
</dbReference>
<accession>A0ABV1Z459</accession>
<dbReference type="Proteomes" id="UP001433071">
    <property type="component" value="Unassembled WGS sequence"/>
</dbReference>
<dbReference type="SUPFAM" id="SSF56176">
    <property type="entry name" value="FAD-binding/transporter-associated domain-like"/>
    <property type="match status" value="1"/>
</dbReference>
<dbReference type="PROSITE" id="PS51387">
    <property type="entry name" value="FAD_PCMH"/>
    <property type="match status" value="1"/>
</dbReference>
<dbReference type="Gene3D" id="3.30.465.10">
    <property type="match status" value="1"/>
</dbReference>
<dbReference type="PANTHER" id="PTHR11748">
    <property type="entry name" value="D-LACTATE DEHYDROGENASE"/>
    <property type="match status" value="1"/>
</dbReference>
<dbReference type="InterPro" id="IPR036318">
    <property type="entry name" value="FAD-bd_PCMH-like_sf"/>
</dbReference>
<organism evidence="4 5">
    <name type="scientific">Mesorhizobium caraganae</name>
    <dbReference type="NCBI Taxonomy" id="483206"/>
    <lineage>
        <taxon>Bacteria</taxon>
        <taxon>Pseudomonadati</taxon>
        <taxon>Pseudomonadota</taxon>
        <taxon>Alphaproteobacteria</taxon>
        <taxon>Hyphomicrobiales</taxon>
        <taxon>Phyllobacteriaceae</taxon>
        <taxon>Mesorhizobium</taxon>
    </lineage>
</organism>
<dbReference type="PANTHER" id="PTHR11748:SF119">
    <property type="entry name" value="D-2-HYDROXYGLUTARATE DEHYDROGENASE"/>
    <property type="match status" value="1"/>
</dbReference>
<dbReference type="Pfam" id="PF01565">
    <property type="entry name" value="FAD_binding_4"/>
    <property type="match status" value="1"/>
</dbReference>
<name>A0ABV1Z459_9HYPH</name>
<dbReference type="InterPro" id="IPR006094">
    <property type="entry name" value="Oxid_FAD_bind_N"/>
</dbReference>
<evidence type="ECO:0000259" key="3">
    <source>
        <dbReference type="PROSITE" id="PS51387"/>
    </source>
</evidence>
<dbReference type="InterPro" id="IPR016164">
    <property type="entry name" value="FAD-linked_Oxase-like_C"/>
</dbReference>
<dbReference type="RefSeq" id="WP_352560188.1">
    <property type="nucleotide sequence ID" value="NZ_JAMYQB010000020.1"/>
</dbReference>
<sequence>MDVSALKRDLDGIKLDDNPAIVQQKSRDFYWYSPVLKQQLDHVTGDLIVTPKNEAELIRVLAACHRHGVPVTPRGSGTGNYGQAMPLSGGVVLNLAEMNEIKAIAPGRVVTGPGAILADIDRATRAHSGQELRLSPSTYNTASIGGFIAGGSGGVGSINFGGLRDFGNVLRLRVVTMEAEPKVLELTGEDLHKVTHAYGTNGIITEVEMPLTAAYEWIDVIVGFDAFMPAARYGNALACQDGILTKLITPIAAPVPQLYFKRHQKFFREGQSICVVMVARHGLDAFLAFTRRVGGEIIFNAATVTDEEKKGLPPGFELAWNHTTLRALRVDPAITYLQSLYPFPNQLALVEKMDAMFPDEVFSHLEFVRLDGNITCFGLPLVKFTTEARLNEIIRLHEENGCPIFNPHRYTLEEGGMKQTDEIQLAFKRETDPQGLLNPGKMIAWENPDYDYRSGRTFLFKGLQKAV</sequence>
<reference evidence="4 5" key="1">
    <citation type="journal article" date="2024" name="Proc. Natl. Acad. Sci. U.S.A.">
        <title>The evolutionary genomics of adaptation to stress in wild rhizobium bacteria.</title>
        <authorList>
            <person name="Kehlet-Delgado H."/>
            <person name="Montoya A.P."/>
            <person name="Jensen K.T."/>
            <person name="Wendlandt C.E."/>
            <person name="Dexheimer C."/>
            <person name="Roberts M."/>
            <person name="Torres Martinez L."/>
            <person name="Friesen M.L."/>
            <person name="Griffitts J.S."/>
            <person name="Porter S.S."/>
        </authorList>
    </citation>
    <scope>NUCLEOTIDE SEQUENCE [LARGE SCALE GENOMIC DNA]</scope>
    <source>
        <strain evidence="4 5">M0641</strain>
    </source>
</reference>
<protein>
    <submittedName>
        <fullName evidence="4">FAD-binding oxidoreductase</fullName>
    </submittedName>
</protein>
<evidence type="ECO:0000313" key="4">
    <source>
        <dbReference type="EMBL" id="MER9406798.1"/>
    </source>
</evidence>
<dbReference type="EMBL" id="JAMYQB010000020">
    <property type="protein sequence ID" value="MER9406798.1"/>
    <property type="molecule type" value="Genomic_DNA"/>
</dbReference>
<comment type="caution">
    <text evidence="4">The sequence shown here is derived from an EMBL/GenBank/DDBJ whole genome shotgun (WGS) entry which is preliminary data.</text>
</comment>
<proteinExistence type="predicted"/>
<evidence type="ECO:0000313" key="5">
    <source>
        <dbReference type="Proteomes" id="UP001433071"/>
    </source>
</evidence>
<evidence type="ECO:0000256" key="2">
    <source>
        <dbReference type="ARBA" id="ARBA00022827"/>
    </source>
</evidence>
<keyword evidence="2" id="KW-0274">FAD</keyword>
<gene>
    <name evidence="4" type="ORF">NKI36_22450</name>
</gene>
<dbReference type="InterPro" id="IPR016166">
    <property type="entry name" value="FAD-bd_PCMH"/>
</dbReference>
<evidence type="ECO:0000256" key="1">
    <source>
        <dbReference type="ARBA" id="ARBA00022630"/>
    </source>
</evidence>
<dbReference type="InterPro" id="IPR016169">
    <property type="entry name" value="FAD-bd_PCMH_sub2"/>
</dbReference>